<proteinExistence type="inferred from homology"/>
<gene>
    <name evidence="4" type="ORF">AWJ07_16285</name>
</gene>
<organism evidence="4">
    <name type="scientific">Shewanella frigidimarina</name>
    <dbReference type="NCBI Taxonomy" id="56812"/>
    <lineage>
        <taxon>Bacteria</taxon>
        <taxon>Pseudomonadati</taxon>
        <taxon>Pseudomonadota</taxon>
        <taxon>Gammaproteobacteria</taxon>
        <taxon>Alteromonadales</taxon>
        <taxon>Shewanellaceae</taxon>
        <taxon>Shewanella</taxon>
    </lineage>
</organism>
<dbReference type="CDD" id="cd05242">
    <property type="entry name" value="SDR_a8"/>
    <property type="match status" value="1"/>
</dbReference>
<evidence type="ECO:0000259" key="2">
    <source>
        <dbReference type="Pfam" id="PF01370"/>
    </source>
</evidence>
<protein>
    <submittedName>
        <fullName evidence="4">Epimerase</fullName>
    </submittedName>
</protein>
<dbReference type="Gene3D" id="3.40.50.720">
    <property type="entry name" value="NAD(P)-binding Rossmann-like Domain"/>
    <property type="match status" value="1"/>
</dbReference>
<dbReference type="Pfam" id="PF01370">
    <property type="entry name" value="Epimerase"/>
    <property type="match status" value="1"/>
</dbReference>
<evidence type="ECO:0000313" key="4">
    <source>
        <dbReference type="EMBL" id="KVX01722.1"/>
    </source>
</evidence>
<dbReference type="PANTHER" id="PTHR11092">
    <property type="entry name" value="SUGAR NUCLEOTIDE EPIMERASE RELATED"/>
    <property type="match status" value="1"/>
</dbReference>
<dbReference type="RefSeq" id="WP_059745993.1">
    <property type="nucleotide sequence ID" value="NZ_LRDC01000019.1"/>
</dbReference>
<dbReference type="InterPro" id="IPR013549">
    <property type="entry name" value="DUF1731"/>
</dbReference>
<dbReference type="InterPro" id="IPR010099">
    <property type="entry name" value="SDR39U1"/>
</dbReference>
<feature type="domain" description="DUF1731" evidence="3">
    <location>
        <begin position="249"/>
        <end position="294"/>
    </location>
</feature>
<evidence type="ECO:0000256" key="1">
    <source>
        <dbReference type="ARBA" id="ARBA00009353"/>
    </source>
</evidence>
<comment type="similarity">
    <text evidence="1">Belongs to the NAD(P)-dependent epimerase/dehydratase family. SDR39U1 subfamily.</text>
</comment>
<evidence type="ECO:0000313" key="5">
    <source>
        <dbReference type="Proteomes" id="UP000055702"/>
    </source>
</evidence>
<feature type="domain" description="NAD-dependent epimerase/dehydratase" evidence="2">
    <location>
        <begin position="3"/>
        <end position="220"/>
    </location>
</feature>
<dbReference type="PANTHER" id="PTHR11092:SF0">
    <property type="entry name" value="EPIMERASE FAMILY PROTEIN SDR39U1"/>
    <property type="match status" value="1"/>
</dbReference>
<dbReference type="SUPFAM" id="SSF51735">
    <property type="entry name" value="NAD(P)-binding Rossmann-fold domains"/>
    <property type="match status" value="1"/>
</dbReference>
<reference evidence="4 5" key="1">
    <citation type="submission" date="2016-01" db="EMBL/GenBank/DDBJ databases">
        <title>Draft genome of the antarctic isolate Shewanella frigidimarina Ag06-30.</title>
        <authorList>
            <person name="Parmeciano Di Noto G."/>
            <person name="Vazquez S."/>
            <person name="Mac Cormack W."/>
            <person name="Iriarte A."/>
            <person name="Quiroga C."/>
        </authorList>
    </citation>
    <scope>NUCLEOTIDE SEQUENCE [LARGE SCALE GENOMIC DNA]</scope>
    <source>
        <strain evidence="4 5">Ag06-30</strain>
    </source>
</reference>
<accession>A0A106BZZ6</accession>
<name>A0A106BZZ6_SHEFR</name>
<evidence type="ECO:0000259" key="3">
    <source>
        <dbReference type="Pfam" id="PF08338"/>
    </source>
</evidence>
<dbReference type="AlphaFoldDB" id="A0A106BZZ6"/>
<dbReference type="EMBL" id="LRDC01000019">
    <property type="protein sequence ID" value="KVX01722.1"/>
    <property type="molecule type" value="Genomic_DNA"/>
</dbReference>
<dbReference type="Proteomes" id="UP000055702">
    <property type="component" value="Unassembled WGS sequence"/>
</dbReference>
<dbReference type="NCBIfam" id="TIGR01777">
    <property type="entry name" value="yfcH"/>
    <property type="match status" value="1"/>
</dbReference>
<dbReference type="InterPro" id="IPR036291">
    <property type="entry name" value="NAD(P)-bd_dom_sf"/>
</dbReference>
<comment type="caution">
    <text evidence="4">The sequence shown here is derived from an EMBL/GenBank/DDBJ whole genome shotgun (WGS) entry which is preliminary data.</text>
</comment>
<dbReference type="Pfam" id="PF08338">
    <property type="entry name" value="DUF1731"/>
    <property type="match status" value="1"/>
</dbReference>
<dbReference type="InterPro" id="IPR001509">
    <property type="entry name" value="Epimerase_deHydtase"/>
</dbReference>
<sequence length="299" mass="32674">MKILITGATGFVGRRLVKSLSEHQLIILTRNINNAKNNLGSHHQYWQTLTDKSDLNDIDAVINLAGEPIVNKRWSNKQKKLICDSRWDITAALTQLICKSTTPPHTFISASAVGYYGRQDQNPVDETSGFHAEFSHDICQKWEDLALQAQSQQTRVCITRIGIVLGKNGGALAKMLPPFKLGLGGPIGSGEQGMSWIHVDDLISLMAYLLSNTDLQGIFNATAPQPVSNAKFAKALGNALNRPAKITTPPLALRLAMGEMSELLTTGQFVLPKRTLAAGFEFKYSDINSALDHITHSAN</sequence>